<sequence length="147" mass="16494">MTELPADLHEQIKRRCADGDGLADRGLHEQAIATYNEAWKLVPEPQTEWEASTWVLAAIGDAAFLGGFYSSGVEALQFALHCPGGAMNPFVQLRLGQCELERDNIDKAAEHLARAYMLEGKEIFSRERPKYFDFLKTRLKPPASGQW</sequence>
<evidence type="ECO:0000313" key="1">
    <source>
        <dbReference type="EMBL" id="RSZ28745.1"/>
    </source>
</evidence>
<dbReference type="EMBL" id="RXFQ01000035">
    <property type="protein sequence ID" value="RSZ28745.1"/>
    <property type="molecule type" value="Genomic_DNA"/>
</dbReference>
<dbReference type="Proteomes" id="UP000271137">
    <property type="component" value="Unassembled WGS sequence"/>
</dbReference>
<name>A0ABX9ZX33_9BURK</name>
<organism evidence="1 2">
    <name type="scientific">Variovorax beijingensis</name>
    <dbReference type="NCBI Taxonomy" id="2496117"/>
    <lineage>
        <taxon>Bacteria</taxon>
        <taxon>Pseudomonadati</taxon>
        <taxon>Pseudomonadota</taxon>
        <taxon>Betaproteobacteria</taxon>
        <taxon>Burkholderiales</taxon>
        <taxon>Comamonadaceae</taxon>
        <taxon>Variovorax</taxon>
    </lineage>
</organism>
<dbReference type="InterPro" id="IPR011990">
    <property type="entry name" value="TPR-like_helical_dom_sf"/>
</dbReference>
<dbReference type="RefSeq" id="WP_125967124.1">
    <property type="nucleotide sequence ID" value="NZ_RXFQ01000035.1"/>
</dbReference>
<comment type="caution">
    <text evidence="1">The sequence shown here is derived from an EMBL/GenBank/DDBJ whole genome shotgun (WGS) entry which is preliminary data.</text>
</comment>
<dbReference type="Gene3D" id="1.25.40.10">
    <property type="entry name" value="Tetratricopeptide repeat domain"/>
    <property type="match status" value="1"/>
</dbReference>
<protein>
    <submittedName>
        <fullName evidence="1">Tetratricopeptide repeat protein</fullName>
    </submittedName>
</protein>
<evidence type="ECO:0000313" key="2">
    <source>
        <dbReference type="Proteomes" id="UP000271137"/>
    </source>
</evidence>
<proteinExistence type="predicted"/>
<keyword evidence="2" id="KW-1185">Reference proteome</keyword>
<dbReference type="SUPFAM" id="SSF48452">
    <property type="entry name" value="TPR-like"/>
    <property type="match status" value="1"/>
</dbReference>
<reference evidence="1 2" key="1">
    <citation type="submission" date="2018-12" db="EMBL/GenBank/DDBJ databases">
        <title>The genome sequences of strain 502.</title>
        <authorList>
            <person name="Gao J."/>
            <person name="Sun J."/>
        </authorList>
    </citation>
    <scope>NUCLEOTIDE SEQUENCE [LARGE SCALE GENOMIC DNA]</scope>
    <source>
        <strain evidence="1 2">502</strain>
    </source>
</reference>
<accession>A0ABX9ZX33</accession>
<gene>
    <name evidence="1" type="ORF">EJO66_31275</name>
</gene>